<keyword evidence="5" id="KW-1185">Reference proteome</keyword>
<dbReference type="GO" id="GO:0000425">
    <property type="term" value="P:pexophagy"/>
    <property type="evidence" value="ECO:0000318"/>
    <property type="project" value="GO_Central"/>
</dbReference>
<keyword evidence="2" id="KW-0677">Repeat</keyword>
<proteinExistence type="inferred from homology"/>
<dbReference type="InterPro" id="IPR048720">
    <property type="entry name" value="PROPPIN"/>
</dbReference>
<evidence type="ECO:0000313" key="4">
    <source>
        <dbReference type="EMBL" id="EAY04094.1"/>
    </source>
</evidence>
<dbReference type="GO" id="GO:0080025">
    <property type="term" value="F:phosphatidylinositol-3,5-bisphosphate binding"/>
    <property type="evidence" value="ECO:0000318"/>
    <property type="project" value="GO_Central"/>
</dbReference>
<dbReference type="InParanoid" id="A2ETA4"/>
<dbReference type="Proteomes" id="UP000001542">
    <property type="component" value="Unassembled WGS sequence"/>
</dbReference>
<evidence type="ECO:0000313" key="5">
    <source>
        <dbReference type="Proteomes" id="UP000001542"/>
    </source>
</evidence>
<accession>A2ETA4</accession>
<gene>
    <name evidence="4" type="ORF">TVAG_483310</name>
</gene>
<dbReference type="AlphaFoldDB" id="A2ETA4"/>
<dbReference type="GO" id="GO:0000422">
    <property type="term" value="P:autophagy of mitochondrion"/>
    <property type="evidence" value="ECO:0000318"/>
    <property type="project" value="GO_Central"/>
</dbReference>
<dbReference type="VEuPathDB" id="TrichDB:TVAGG3_0620270"/>
<dbReference type="Gene3D" id="2.130.10.10">
    <property type="entry name" value="YVTN repeat-like/Quinoprotein amine dehydrogenase"/>
    <property type="match status" value="1"/>
</dbReference>
<dbReference type="EMBL" id="DS113485">
    <property type="protein sequence ID" value="EAY04094.1"/>
    <property type="molecule type" value="Genomic_DNA"/>
</dbReference>
<sequence>MSNERVIPQTVMFPEVEQVAYRNKRCVIFFSTKSLEKELLIEFPFEIVFFTLPLGDEHILVVDKARPNTLILYNYREKCEVTSIAVASDILEFYSSRNYACAVFDVGAIVVSSNPLILLYTLKTPSVPAAISLVSTPDDPSHCIFSHEDDISEGNIVIHRIPSSAPTTTFRVAKSGIRCASISYNGKYIATTSIKGTIVRLYDINGKLIQESRRGFFNAKIVHVSFSPDSRFFSVTSSHQTAHIFKCEKSESDGYFLPKAEVLVPLEGSKTIRAHILEGGHSLCLTNEKGACLIYSIDVNTGESGLKSQIMLPTIAKMFCPSI</sequence>
<comment type="similarity">
    <text evidence="3">Belongs to the WD repeat PROPPIN family.</text>
</comment>
<dbReference type="STRING" id="5722.A2ETA4"/>
<dbReference type="InterPro" id="IPR001680">
    <property type="entry name" value="WD40_rpt"/>
</dbReference>
<evidence type="ECO:0000256" key="1">
    <source>
        <dbReference type="ARBA" id="ARBA00022574"/>
    </source>
</evidence>
<dbReference type="GO" id="GO:0044804">
    <property type="term" value="P:nucleophagy"/>
    <property type="evidence" value="ECO:0000318"/>
    <property type="project" value="GO_Central"/>
</dbReference>
<protein>
    <submittedName>
        <fullName evidence="4">Uncharacterized protein</fullName>
    </submittedName>
</protein>
<dbReference type="GO" id="GO:0032266">
    <property type="term" value="F:phosphatidylinositol-3-phosphate binding"/>
    <property type="evidence" value="ECO:0000318"/>
    <property type="project" value="GO_Central"/>
</dbReference>
<dbReference type="GO" id="GO:0034045">
    <property type="term" value="C:phagophore assembly site membrane"/>
    <property type="evidence" value="ECO:0000318"/>
    <property type="project" value="GO_Central"/>
</dbReference>
<dbReference type="eggNOG" id="KOG2110">
    <property type="taxonomic scope" value="Eukaryota"/>
</dbReference>
<name>A2ETA4_TRIV3</name>
<dbReference type="InterPro" id="IPR015943">
    <property type="entry name" value="WD40/YVTN_repeat-like_dom_sf"/>
</dbReference>
<dbReference type="GO" id="GO:0061723">
    <property type="term" value="P:glycophagy"/>
    <property type="evidence" value="ECO:0000318"/>
    <property type="project" value="GO_Central"/>
</dbReference>
<dbReference type="OrthoDB" id="1667587at2759"/>
<dbReference type="RefSeq" id="XP_001316317.1">
    <property type="nucleotide sequence ID" value="XM_001316282.1"/>
</dbReference>
<dbReference type="Pfam" id="PF21032">
    <property type="entry name" value="PROPPIN"/>
    <property type="match status" value="1"/>
</dbReference>
<dbReference type="GO" id="GO:0034497">
    <property type="term" value="P:protein localization to phagophore assembly site"/>
    <property type="evidence" value="ECO:0000318"/>
    <property type="project" value="GO_Central"/>
</dbReference>
<keyword evidence="1" id="KW-0853">WD repeat</keyword>
<dbReference type="SUPFAM" id="SSF50978">
    <property type="entry name" value="WD40 repeat-like"/>
    <property type="match status" value="1"/>
</dbReference>
<dbReference type="PANTHER" id="PTHR11227">
    <property type="entry name" value="WD-REPEAT PROTEIN INTERACTING WITH PHOSPHOINOSIDES WIPI -RELATED"/>
    <property type="match status" value="1"/>
</dbReference>
<reference evidence="4" key="1">
    <citation type="submission" date="2006-10" db="EMBL/GenBank/DDBJ databases">
        <authorList>
            <person name="Amadeo P."/>
            <person name="Zhao Q."/>
            <person name="Wortman J."/>
            <person name="Fraser-Liggett C."/>
            <person name="Carlton J."/>
        </authorList>
    </citation>
    <scope>NUCLEOTIDE SEQUENCE</scope>
    <source>
        <strain evidence="4">G3</strain>
    </source>
</reference>
<dbReference type="KEGG" id="tva:4761941"/>
<dbReference type="InterPro" id="IPR036322">
    <property type="entry name" value="WD40_repeat_dom_sf"/>
</dbReference>
<reference evidence="4" key="2">
    <citation type="journal article" date="2007" name="Science">
        <title>Draft genome sequence of the sexually transmitted pathogen Trichomonas vaginalis.</title>
        <authorList>
            <person name="Carlton J.M."/>
            <person name="Hirt R.P."/>
            <person name="Silva J.C."/>
            <person name="Delcher A.L."/>
            <person name="Schatz M."/>
            <person name="Zhao Q."/>
            <person name="Wortman J.R."/>
            <person name="Bidwell S.L."/>
            <person name="Alsmark U.C.M."/>
            <person name="Besteiro S."/>
            <person name="Sicheritz-Ponten T."/>
            <person name="Noel C.J."/>
            <person name="Dacks J.B."/>
            <person name="Foster P.G."/>
            <person name="Simillion C."/>
            <person name="Van de Peer Y."/>
            <person name="Miranda-Saavedra D."/>
            <person name="Barton G.J."/>
            <person name="Westrop G.D."/>
            <person name="Mueller S."/>
            <person name="Dessi D."/>
            <person name="Fiori P.L."/>
            <person name="Ren Q."/>
            <person name="Paulsen I."/>
            <person name="Zhang H."/>
            <person name="Bastida-Corcuera F.D."/>
            <person name="Simoes-Barbosa A."/>
            <person name="Brown M.T."/>
            <person name="Hayes R.D."/>
            <person name="Mukherjee M."/>
            <person name="Okumura C.Y."/>
            <person name="Schneider R."/>
            <person name="Smith A.J."/>
            <person name="Vanacova S."/>
            <person name="Villalvazo M."/>
            <person name="Haas B.J."/>
            <person name="Pertea M."/>
            <person name="Feldblyum T.V."/>
            <person name="Utterback T.R."/>
            <person name="Shu C.L."/>
            <person name="Osoegawa K."/>
            <person name="de Jong P.J."/>
            <person name="Hrdy I."/>
            <person name="Horvathova L."/>
            <person name="Zubacova Z."/>
            <person name="Dolezal P."/>
            <person name="Malik S.B."/>
            <person name="Logsdon J.M. Jr."/>
            <person name="Henze K."/>
            <person name="Gupta A."/>
            <person name="Wang C.C."/>
            <person name="Dunne R.L."/>
            <person name="Upcroft J.A."/>
            <person name="Upcroft P."/>
            <person name="White O."/>
            <person name="Salzberg S.L."/>
            <person name="Tang P."/>
            <person name="Chiu C.-H."/>
            <person name="Lee Y.-S."/>
            <person name="Embley T.M."/>
            <person name="Coombs G.H."/>
            <person name="Mottram J.C."/>
            <person name="Tachezy J."/>
            <person name="Fraser-Liggett C.M."/>
            <person name="Johnson P.J."/>
        </authorList>
    </citation>
    <scope>NUCLEOTIDE SEQUENCE [LARGE SCALE GENOMIC DNA]</scope>
    <source>
        <strain evidence="4">G3</strain>
    </source>
</reference>
<dbReference type="VEuPathDB" id="TrichDB:TVAG_483310"/>
<dbReference type="SMART" id="SM00320">
    <property type="entry name" value="WD40"/>
    <property type="match status" value="2"/>
</dbReference>
<dbReference type="SMR" id="A2ETA4"/>
<dbReference type="GO" id="GO:0005829">
    <property type="term" value="C:cytosol"/>
    <property type="evidence" value="ECO:0000318"/>
    <property type="project" value="GO_Central"/>
</dbReference>
<organism evidence="4 5">
    <name type="scientific">Trichomonas vaginalis (strain ATCC PRA-98 / G3)</name>
    <dbReference type="NCBI Taxonomy" id="412133"/>
    <lineage>
        <taxon>Eukaryota</taxon>
        <taxon>Metamonada</taxon>
        <taxon>Parabasalia</taxon>
        <taxon>Trichomonadida</taxon>
        <taxon>Trichomonadidae</taxon>
        <taxon>Trichomonas</taxon>
    </lineage>
</organism>
<dbReference type="GO" id="GO:0030674">
    <property type="term" value="F:protein-macromolecule adaptor activity"/>
    <property type="evidence" value="ECO:0000318"/>
    <property type="project" value="GO_Central"/>
</dbReference>
<evidence type="ECO:0000256" key="3">
    <source>
        <dbReference type="ARBA" id="ARBA00025740"/>
    </source>
</evidence>
<evidence type="ECO:0000256" key="2">
    <source>
        <dbReference type="ARBA" id="ARBA00022737"/>
    </source>
</evidence>